<evidence type="ECO:0000256" key="1">
    <source>
        <dbReference type="ARBA" id="ARBA00022801"/>
    </source>
</evidence>
<evidence type="ECO:0000259" key="3">
    <source>
        <dbReference type="Pfam" id="PF07969"/>
    </source>
</evidence>
<dbReference type="EC" id="3.5.1.25" evidence="2"/>
<gene>
    <name evidence="4" type="ORF">PRZ48_000581</name>
</gene>
<keyword evidence="2" id="KW-0119">Carbohydrate metabolism</keyword>
<evidence type="ECO:0000256" key="2">
    <source>
        <dbReference type="PIRNR" id="PIRNR038994"/>
    </source>
</evidence>
<evidence type="ECO:0000313" key="4">
    <source>
        <dbReference type="EMBL" id="KAK4506848.1"/>
    </source>
</evidence>
<keyword evidence="1 2" id="KW-0378">Hydrolase</keyword>
<dbReference type="InterPro" id="IPR011059">
    <property type="entry name" value="Metal-dep_hydrolase_composite"/>
</dbReference>
<comment type="similarity">
    <text evidence="2">Belongs to the metallo-dependent hydrolases superfamily. NagA family.</text>
</comment>
<dbReference type="InterPro" id="IPR032466">
    <property type="entry name" value="Metal_Hydrolase"/>
</dbReference>
<evidence type="ECO:0000313" key="5">
    <source>
        <dbReference type="Proteomes" id="UP001305779"/>
    </source>
</evidence>
<name>A0ABR0F0G7_ZASCE</name>
<comment type="catalytic activity">
    <reaction evidence="2">
        <text>N-acetyl-D-glucosamine 6-phosphate + H2O = D-glucosamine 6-phosphate + acetate</text>
        <dbReference type="Rhea" id="RHEA:22936"/>
        <dbReference type="ChEBI" id="CHEBI:15377"/>
        <dbReference type="ChEBI" id="CHEBI:30089"/>
        <dbReference type="ChEBI" id="CHEBI:57513"/>
        <dbReference type="ChEBI" id="CHEBI:58725"/>
        <dbReference type="EC" id="3.5.1.25"/>
    </reaction>
</comment>
<dbReference type="Gene3D" id="2.30.40.10">
    <property type="entry name" value="Urease, subunit C, domain 1"/>
    <property type="match status" value="1"/>
</dbReference>
<dbReference type="Pfam" id="PF07969">
    <property type="entry name" value="Amidohydro_3"/>
    <property type="match status" value="1"/>
</dbReference>
<dbReference type="PANTHER" id="PTHR11113">
    <property type="entry name" value="N-ACETYLGLUCOSAMINE-6-PHOSPHATE DEACETYLASE"/>
    <property type="match status" value="1"/>
</dbReference>
<organism evidence="4 5">
    <name type="scientific">Zasmidium cellare</name>
    <name type="common">Wine cellar mold</name>
    <name type="synonym">Racodium cellare</name>
    <dbReference type="NCBI Taxonomy" id="395010"/>
    <lineage>
        <taxon>Eukaryota</taxon>
        <taxon>Fungi</taxon>
        <taxon>Dikarya</taxon>
        <taxon>Ascomycota</taxon>
        <taxon>Pezizomycotina</taxon>
        <taxon>Dothideomycetes</taxon>
        <taxon>Dothideomycetidae</taxon>
        <taxon>Mycosphaerellales</taxon>
        <taxon>Mycosphaerellaceae</taxon>
        <taxon>Zasmidium</taxon>
    </lineage>
</organism>
<proteinExistence type="inferred from homology"/>
<dbReference type="Proteomes" id="UP001305779">
    <property type="component" value="Unassembled WGS sequence"/>
</dbReference>
<sequence>MSNKSTTLYNCRICKNGKLVDGIITFSNETGLFQNSNGYIDIDAIDLHGKIIAPGFIEIQTNGMRGFHFTHFEDEDSYAKKLDDVARYLPSQGVTAFYVTIPTVSSSDFKKILPSLKPREVPQGASILGAHAEGPYLHPDKKGAHNASLFHLPSTHPVDIYGPTATDFSTLKLITLAPELPNSLDLIKSLTQKNIVVSLGHTTSDYATGLLALQSGATCLTHTLNAMPPLHHRTPGLASLITHPTHAPYYSIIPDGHHLHPSIATLLFRSNPQKCLLTTDSIELAGLPDGVYPGHAQIPHSQRKEGTRVVIEGTETLVGGCAGLGDCVRNVVQWSGCSVAEAVRCVTENVVIMMGEEGRGKVEEGRRADFVVLDDEGHVLETWIAGKKVWEKI</sequence>
<dbReference type="InterPro" id="IPR003764">
    <property type="entry name" value="GlcNAc_6-P_deAcase"/>
</dbReference>
<dbReference type="SUPFAM" id="SSF51556">
    <property type="entry name" value="Metallo-dependent hydrolases"/>
    <property type="match status" value="1"/>
</dbReference>
<accession>A0ABR0F0G7</accession>
<dbReference type="SUPFAM" id="SSF51338">
    <property type="entry name" value="Composite domain of metallo-dependent hydrolases"/>
    <property type="match status" value="1"/>
</dbReference>
<dbReference type="EMBL" id="JAXOVC010000001">
    <property type="protein sequence ID" value="KAK4506848.1"/>
    <property type="molecule type" value="Genomic_DNA"/>
</dbReference>
<dbReference type="Gene3D" id="3.20.20.140">
    <property type="entry name" value="Metal-dependent hydrolases"/>
    <property type="match status" value="1"/>
</dbReference>
<dbReference type="PIRSF" id="PIRSF038994">
    <property type="entry name" value="NagA"/>
    <property type="match status" value="1"/>
</dbReference>
<dbReference type="InterPro" id="IPR013108">
    <property type="entry name" value="Amidohydro_3"/>
</dbReference>
<comment type="caution">
    <text evidence="4">The sequence shown here is derived from an EMBL/GenBank/DDBJ whole genome shotgun (WGS) entry which is preliminary data.</text>
</comment>
<feature type="domain" description="Amidohydrolase 3" evidence="3">
    <location>
        <begin position="257"/>
        <end position="377"/>
    </location>
</feature>
<keyword evidence="5" id="KW-1185">Reference proteome</keyword>
<protein>
    <recommendedName>
        <fullName evidence="2">N-acetylglucosamine-6-phosphate deacetylase</fullName>
        <ecNumber evidence="2">3.5.1.25</ecNumber>
    </recommendedName>
</protein>
<reference evidence="4 5" key="1">
    <citation type="journal article" date="2023" name="G3 (Bethesda)">
        <title>A chromosome-level genome assembly of Zasmidium syzygii isolated from banana leaves.</title>
        <authorList>
            <person name="van Westerhoven A.C."/>
            <person name="Mehrabi R."/>
            <person name="Talebi R."/>
            <person name="Steentjes M.B.F."/>
            <person name="Corcolon B."/>
            <person name="Chong P.A."/>
            <person name="Kema G.H.J."/>
            <person name="Seidl M.F."/>
        </authorList>
    </citation>
    <scope>NUCLEOTIDE SEQUENCE [LARGE SCALE GENOMIC DNA]</scope>
    <source>
        <strain evidence="4 5">P124</strain>
    </source>
</reference>
<dbReference type="PANTHER" id="PTHR11113:SF4">
    <property type="entry name" value="N-ACETYLGLUCOSAMINE-6-PHOSPHATE DEACETYLASE"/>
    <property type="match status" value="1"/>
</dbReference>